<dbReference type="SUPFAM" id="SSF54913">
    <property type="entry name" value="GlnB-like"/>
    <property type="match status" value="1"/>
</dbReference>
<organism evidence="2 3">
    <name type="scientific">Candidatus Woykebacteria bacterium RBG_13_40_15</name>
    <dbReference type="NCBI Taxonomy" id="1802593"/>
    <lineage>
        <taxon>Bacteria</taxon>
        <taxon>Candidatus Woykeibacteriota</taxon>
    </lineage>
</organism>
<protein>
    <recommendedName>
        <fullName evidence="4">Cytochrome C biogenesis protein CcdA</fullName>
    </recommendedName>
</protein>
<dbReference type="EMBL" id="MHCP01000009">
    <property type="protein sequence ID" value="OGY24445.1"/>
    <property type="molecule type" value="Genomic_DNA"/>
</dbReference>
<evidence type="ECO:0000256" key="1">
    <source>
        <dbReference type="ARBA" id="ARBA00010169"/>
    </source>
</evidence>
<evidence type="ECO:0008006" key="4">
    <source>
        <dbReference type="Google" id="ProtNLM"/>
    </source>
</evidence>
<accession>A0A1G1W9V4</accession>
<name>A0A1G1W9V4_9BACT</name>
<sequence length="102" mass="12037">MILIFTTLNKKENAEKIGTELLKERIVACYNLYPVESAYWWKGKITQEKEILTIFKTRKENFEKVEDYLKKHSGYETPEVVAIEASKFSKPYLDWIRAETGI</sequence>
<dbReference type="Pfam" id="PF03091">
    <property type="entry name" value="CutA1"/>
    <property type="match status" value="1"/>
</dbReference>
<dbReference type="STRING" id="1802593.A2172_01650"/>
<gene>
    <name evidence="2" type="ORF">A2172_01650</name>
</gene>
<comment type="caution">
    <text evidence="2">The sequence shown here is derived from an EMBL/GenBank/DDBJ whole genome shotgun (WGS) entry which is preliminary data.</text>
</comment>
<dbReference type="PANTHER" id="PTHR23419:SF8">
    <property type="entry name" value="FI09726P"/>
    <property type="match status" value="1"/>
</dbReference>
<dbReference type="InterPro" id="IPR011322">
    <property type="entry name" value="N-reg_PII-like_a/b"/>
</dbReference>
<dbReference type="AlphaFoldDB" id="A0A1G1W9V4"/>
<evidence type="ECO:0000313" key="2">
    <source>
        <dbReference type="EMBL" id="OGY24445.1"/>
    </source>
</evidence>
<dbReference type="GO" id="GO:0005507">
    <property type="term" value="F:copper ion binding"/>
    <property type="evidence" value="ECO:0007669"/>
    <property type="project" value="TreeGrafter"/>
</dbReference>
<comment type="similarity">
    <text evidence="1">Belongs to the CutA family.</text>
</comment>
<dbReference type="InterPro" id="IPR015867">
    <property type="entry name" value="N-reg_PII/ATP_PRibTrfase_C"/>
</dbReference>
<evidence type="ECO:0000313" key="3">
    <source>
        <dbReference type="Proteomes" id="UP000176631"/>
    </source>
</evidence>
<dbReference type="PANTHER" id="PTHR23419">
    <property type="entry name" value="DIVALENT CATION TOLERANCE CUTA-RELATED"/>
    <property type="match status" value="1"/>
</dbReference>
<dbReference type="Proteomes" id="UP000176631">
    <property type="component" value="Unassembled WGS sequence"/>
</dbReference>
<dbReference type="GO" id="GO:0010038">
    <property type="term" value="P:response to metal ion"/>
    <property type="evidence" value="ECO:0007669"/>
    <property type="project" value="InterPro"/>
</dbReference>
<dbReference type="InterPro" id="IPR004323">
    <property type="entry name" value="Ion_tolerance_CutA"/>
</dbReference>
<dbReference type="Gene3D" id="3.30.70.120">
    <property type="match status" value="1"/>
</dbReference>
<proteinExistence type="inferred from homology"/>
<reference evidence="2 3" key="1">
    <citation type="journal article" date="2016" name="Nat. Commun.">
        <title>Thousands of microbial genomes shed light on interconnected biogeochemical processes in an aquifer system.</title>
        <authorList>
            <person name="Anantharaman K."/>
            <person name="Brown C.T."/>
            <person name="Hug L.A."/>
            <person name="Sharon I."/>
            <person name="Castelle C.J."/>
            <person name="Probst A.J."/>
            <person name="Thomas B.C."/>
            <person name="Singh A."/>
            <person name="Wilkins M.J."/>
            <person name="Karaoz U."/>
            <person name="Brodie E.L."/>
            <person name="Williams K.H."/>
            <person name="Hubbard S.S."/>
            <person name="Banfield J.F."/>
        </authorList>
    </citation>
    <scope>NUCLEOTIDE SEQUENCE [LARGE SCALE GENOMIC DNA]</scope>
</reference>